<evidence type="ECO:0000313" key="5">
    <source>
        <dbReference type="Proteomes" id="UP001212602"/>
    </source>
</evidence>
<dbReference type="RefSeq" id="WP_271429823.1">
    <property type="nucleotide sequence ID" value="NZ_JAQIPB010000010.1"/>
</dbReference>
<reference evidence="4" key="1">
    <citation type="submission" date="2023-01" db="EMBL/GenBank/DDBJ databases">
        <title>Xenophilus mangrovi sp. nov., isolated from soil of Mangrove nature reserve.</title>
        <authorList>
            <person name="Xu S."/>
            <person name="Liu Z."/>
            <person name="Xu Y."/>
        </authorList>
    </citation>
    <scope>NUCLEOTIDE SEQUENCE</scope>
    <source>
        <strain evidence="4">YW8</strain>
    </source>
</reference>
<dbReference type="EMBL" id="JAQIPB010000010">
    <property type="protein sequence ID" value="MDA7418617.1"/>
    <property type="molecule type" value="Genomic_DNA"/>
</dbReference>
<feature type="transmembrane region" description="Helical" evidence="1">
    <location>
        <begin position="116"/>
        <end position="134"/>
    </location>
</feature>
<evidence type="ECO:0000313" key="4">
    <source>
        <dbReference type="EMBL" id="MDA7418617.1"/>
    </source>
</evidence>
<sequence>MLSDRILGAVCLLLAVSMAWAAQSYVAEISYEPVGPRAFPMLLAALLAAGGLWLVFKPAAEGQARYAQVPLKLVALTLGTVFVYAFAFETLGFPLATALMAVPVGMAFGGRPLKCLAAGVVLGVGCFFMFDRLLDVVLPAGLLAPLLGAL</sequence>
<evidence type="ECO:0000256" key="1">
    <source>
        <dbReference type="SAM" id="Phobius"/>
    </source>
</evidence>
<gene>
    <name evidence="4" type="ORF">PGB34_19780</name>
</gene>
<dbReference type="Pfam" id="PF07331">
    <property type="entry name" value="TctB"/>
    <property type="match status" value="1"/>
</dbReference>
<feature type="chain" id="PRO_5042271638" evidence="2">
    <location>
        <begin position="22"/>
        <end position="150"/>
    </location>
</feature>
<name>A0AAE3NE58_9BURK</name>
<comment type="caution">
    <text evidence="4">The sequence shown here is derived from an EMBL/GenBank/DDBJ whole genome shotgun (WGS) entry which is preliminary data.</text>
</comment>
<feature type="domain" description="DUF1468" evidence="3">
    <location>
        <begin position="6"/>
        <end position="139"/>
    </location>
</feature>
<feature type="signal peptide" evidence="2">
    <location>
        <begin position="1"/>
        <end position="21"/>
    </location>
</feature>
<keyword evidence="1" id="KW-1133">Transmembrane helix</keyword>
<organism evidence="4 5">
    <name type="scientific">Xenophilus arseniciresistens</name>
    <dbReference type="NCBI Taxonomy" id="1283306"/>
    <lineage>
        <taxon>Bacteria</taxon>
        <taxon>Pseudomonadati</taxon>
        <taxon>Pseudomonadota</taxon>
        <taxon>Betaproteobacteria</taxon>
        <taxon>Burkholderiales</taxon>
        <taxon>Comamonadaceae</taxon>
        <taxon>Xenophilus</taxon>
    </lineage>
</organism>
<evidence type="ECO:0000259" key="3">
    <source>
        <dbReference type="Pfam" id="PF07331"/>
    </source>
</evidence>
<feature type="transmembrane region" description="Helical" evidence="1">
    <location>
        <begin position="68"/>
        <end position="87"/>
    </location>
</feature>
<accession>A0AAE3NE58</accession>
<dbReference type="InterPro" id="IPR009936">
    <property type="entry name" value="DUF1468"/>
</dbReference>
<keyword evidence="5" id="KW-1185">Reference proteome</keyword>
<evidence type="ECO:0000256" key="2">
    <source>
        <dbReference type="SAM" id="SignalP"/>
    </source>
</evidence>
<keyword evidence="1" id="KW-0472">Membrane</keyword>
<keyword evidence="1" id="KW-0812">Transmembrane</keyword>
<proteinExistence type="predicted"/>
<dbReference type="AlphaFoldDB" id="A0AAE3NE58"/>
<feature type="transmembrane region" description="Helical" evidence="1">
    <location>
        <begin position="37"/>
        <end position="56"/>
    </location>
</feature>
<dbReference type="Proteomes" id="UP001212602">
    <property type="component" value="Unassembled WGS sequence"/>
</dbReference>
<keyword evidence="2" id="KW-0732">Signal</keyword>
<protein>
    <submittedName>
        <fullName evidence="4">Tripartite tricarboxylate transporter TctB family protein</fullName>
    </submittedName>
</protein>